<protein>
    <submittedName>
        <fullName evidence="1">Uncharacterized protein</fullName>
    </submittedName>
</protein>
<proteinExistence type="predicted"/>
<dbReference type="Proteomes" id="UP000198846">
    <property type="component" value="Unassembled WGS sequence"/>
</dbReference>
<dbReference type="EMBL" id="FNQK01000012">
    <property type="protein sequence ID" value="SEA39421.1"/>
    <property type="molecule type" value="Genomic_DNA"/>
</dbReference>
<name>A0A1H4AUC0_BIZPA</name>
<reference evidence="1 2" key="1">
    <citation type="submission" date="2016-10" db="EMBL/GenBank/DDBJ databases">
        <authorList>
            <person name="de Groot N.N."/>
        </authorList>
    </citation>
    <scope>NUCLEOTIDE SEQUENCE [LARGE SCALE GENOMIC DNA]</scope>
    <source>
        <strain evidence="1 2">DSM 23842</strain>
    </source>
</reference>
<evidence type="ECO:0000313" key="2">
    <source>
        <dbReference type="Proteomes" id="UP000198846"/>
    </source>
</evidence>
<accession>A0A1H4AUC0</accession>
<organism evidence="1 2">
    <name type="scientific">Bizionia paragorgiae</name>
    <dbReference type="NCBI Taxonomy" id="283786"/>
    <lineage>
        <taxon>Bacteria</taxon>
        <taxon>Pseudomonadati</taxon>
        <taxon>Bacteroidota</taxon>
        <taxon>Flavobacteriia</taxon>
        <taxon>Flavobacteriales</taxon>
        <taxon>Flavobacteriaceae</taxon>
        <taxon>Bizionia</taxon>
    </lineage>
</organism>
<dbReference type="RefSeq" id="WP_245705894.1">
    <property type="nucleotide sequence ID" value="NZ_FNQK01000012.1"/>
</dbReference>
<sequence length="62" mass="7346">MEIIRNEITLSQKHLKTLRDEFGKSRQTIYSALKDFTQSKLAKDIRKRAKELLQEEVNLIDI</sequence>
<gene>
    <name evidence="1" type="ORF">SAMN04487990_11215</name>
</gene>
<dbReference type="AlphaFoldDB" id="A0A1H4AUC0"/>
<dbReference type="STRING" id="283786.SAMN04487990_11215"/>
<evidence type="ECO:0000313" key="1">
    <source>
        <dbReference type="EMBL" id="SEA39421.1"/>
    </source>
</evidence>
<keyword evidence="2" id="KW-1185">Reference proteome</keyword>